<dbReference type="SUPFAM" id="SSF53955">
    <property type="entry name" value="Lysozyme-like"/>
    <property type="match status" value="1"/>
</dbReference>
<feature type="domain" description="TtsA-like Glycoside hydrolase family 108" evidence="1">
    <location>
        <begin position="81"/>
        <end position="165"/>
    </location>
</feature>
<comment type="caution">
    <text evidence="2">The sequence shown here is derived from an EMBL/GenBank/DDBJ whole genome shotgun (WGS) entry which is preliminary data.</text>
</comment>
<protein>
    <recommendedName>
        <fullName evidence="1">TtsA-like Glycoside hydrolase family 108 domain-containing protein</fullName>
    </recommendedName>
</protein>
<dbReference type="Proteomes" id="UP000078407">
    <property type="component" value="Unassembled WGS sequence"/>
</dbReference>
<dbReference type="RefSeq" id="WP_064546850.1">
    <property type="nucleotide sequence ID" value="NZ_LXEQ01000048.1"/>
</dbReference>
<dbReference type="InterPro" id="IPR032676">
    <property type="entry name" value="YkuD_2"/>
</dbReference>
<dbReference type="Pfam" id="PF05838">
    <property type="entry name" value="Glyco_hydro_108"/>
    <property type="match status" value="1"/>
</dbReference>
<evidence type="ECO:0000313" key="2">
    <source>
        <dbReference type="EMBL" id="OAT26037.1"/>
    </source>
</evidence>
<keyword evidence="3" id="KW-1185">Reference proteome</keyword>
<dbReference type="Gene3D" id="1.20.141.10">
    <property type="entry name" value="Chitosanase, subunit A, domain 1"/>
    <property type="match status" value="1"/>
</dbReference>
<accession>A0ABX2W5H1</accession>
<dbReference type="EMBL" id="LXEQ01000048">
    <property type="protein sequence ID" value="OAT26037.1"/>
    <property type="molecule type" value="Genomic_DNA"/>
</dbReference>
<sequence length="436" mass="47940">MFAQNKIESLQLSLKSLELYEDKIDGIIGPNTIAAIKKLEALVHEQPSIEKPISGDSAEKPDVINTLTDGQGADIEDALIFTLKNEGGYSEHPDDKGGATNKGITIGTLSTYLGRKDVSKDEVKNLSYETIKMIYKRYYWDALNLDAVQDQSIATALFDIGIVCGTGTAIGFCQEILGLPQTRKMDTATLNKINSTTDEELIPPFAERTISYFDAIVAKKPSQAVFLKGWKNRANRLLSLIDKDDFEAIVPVSVDGIIGEGLQQLAKQAGVPQADIDKMIDWQTQNKPLSNPRYWVVFKIHEHSKNKRMHIFDRVANTVQSIHAVHGTGSDPNNDGLATEFSNIPESHQSSLGLYKTLGTYTMAKHGRALRLDGLEDTNNNALKRGIVFHGVPYAGDKYVKQNGRCGRSFGCPAVEYALVQDLIDKIKGGSLLLIS</sequence>
<dbReference type="Pfam" id="PF13645">
    <property type="entry name" value="YkuD_2"/>
    <property type="match status" value="1"/>
</dbReference>
<dbReference type="CDD" id="cd13926">
    <property type="entry name" value="N-acetylmuramidase_GH108"/>
    <property type="match status" value="1"/>
</dbReference>
<proteinExistence type="predicted"/>
<organism evidence="2 3">
    <name type="scientific">Buttiauxella ferragutiae ATCC 51602</name>
    <dbReference type="NCBI Taxonomy" id="1354252"/>
    <lineage>
        <taxon>Bacteria</taxon>
        <taxon>Pseudomonadati</taxon>
        <taxon>Pseudomonadota</taxon>
        <taxon>Gammaproteobacteria</taxon>
        <taxon>Enterobacterales</taxon>
        <taxon>Enterobacteriaceae</taxon>
        <taxon>Buttiauxella</taxon>
    </lineage>
</organism>
<evidence type="ECO:0000259" key="1">
    <source>
        <dbReference type="Pfam" id="PF05838"/>
    </source>
</evidence>
<dbReference type="InterPro" id="IPR023346">
    <property type="entry name" value="Lysozyme-like_dom_sf"/>
</dbReference>
<evidence type="ECO:0000313" key="3">
    <source>
        <dbReference type="Proteomes" id="UP000078407"/>
    </source>
</evidence>
<reference evidence="2 3" key="1">
    <citation type="submission" date="2016-04" db="EMBL/GenBank/DDBJ databases">
        <title>ATOL: Assembling a taxonomically balanced genome-scale reconstruction of the evolutionary history of the Enterobacteriaceae.</title>
        <authorList>
            <person name="Plunkett G.III."/>
            <person name="Neeno-Eckwall E.C."/>
            <person name="Glasner J.D."/>
            <person name="Perna N.T."/>
        </authorList>
    </citation>
    <scope>NUCLEOTIDE SEQUENCE [LARGE SCALE GENOMIC DNA]</scope>
    <source>
        <strain evidence="2 3">ATCC 51602</strain>
    </source>
</reference>
<dbReference type="PANTHER" id="PTHR38477:SF1">
    <property type="entry name" value="MUREIN L,D-TRANSPEPTIDASE CATALYTIC DOMAIN FAMILY PROTEIN"/>
    <property type="match status" value="1"/>
</dbReference>
<gene>
    <name evidence="2" type="ORF">M976_03329</name>
</gene>
<dbReference type="PANTHER" id="PTHR38477">
    <property type="entry name" value="HYPOTHETICAL EXPORTED PROTEIN"/>
    <property type="match status" value="1"/>
</dbReference>
<dbReference type="InterPro" id="IPR008565">
    <property type="entry name" value="TtsA-like_GH18_dom"/>
</dbReference>
<name>A0ABX2W5H1_9ENTR</name>